<organism evidence="12 13">
    <name type="scientific">Bodo saltans</name>
    <name type="common">Flagellated protozoan</name>
    <dbReference type="NCBI Taxonomy" id="75058"/>
    <lineage>
        <taxon>Eukaryota</taxon>
        <taxon>Discoba</taxon>
        <taxon>Euglenozoa</taxon>
        <taxon>Kinetoplastea</taxon>
        <taxon>Metakinetoplastina</taxon>
        <taxon>Eubodonida</taxon>
        <taxon>Bodonidae</taxon>
        <taxon>Bodo</taxon>
    </lineage>
</organism>
<dbReference type="OrthoDB" id="9909019at2759"/>
<evidence type="ECO:0000313" key="12">
    <source>
        <dbReference type="EMBL" id="CUG49444.1"/>
    </source>
</evidence>
<accession>A0A0S4IXZ6</accession>
<keyword evidence="6 10" id="KW-0472">Membrane</keyword>
<dbReference type="AlphaFoldDB" id="A0A0S4IXZ6"/>
<sequence length="278" mass="30570">MLIGDNKVYFIGDSGFAIVVPPQSKRCIFWNGLMLKVFFAFLLMTPQALHEGALWYVFLGMVAMNVLLSCRTVFCDPGFVPPVLREQEDDGSGVQEPNPLLEAADPAYTEDMFSLLFCRTCKHLRPKNASHCKMCDACVRDFDHHCTVLGCCIGGRNVGSFIAYLFSVAISAAYGTVLLAISTKQLEEPLTMSSPRLYLIALMFLCGVGTAVLVGCFACYYAFLVLSGKSSKQFLTASGEATFGVRKLIMSIISPPPSFLEEYRIWMLSHPATVKTSS</sequence>
<dbReference type="PROSITE" id="PS50216">
    <property type="entry name" value="DHHC"/>
    <property type="match status" value="1"/>
</dbReference>
<gene>
    <name evidence="12" type="ORF">BSAL_80170</name>
</gene>
<dbReference type="GO" id="GO:0005783">
    <property type="term" value="C:endoplasmic reticulum"/>
    <property type="evidence" value="ECO:0007669"/>
    <property type="project" value="TreeGrafter"/>
</dbReference>
<dbReference type="OMA" id="PETDHCE"/>
<feature type="transmembrane region" description="Helical" evidence="10">
    <location>
        <begin position="161"/>
        <end position="182"/>
    </location>
</feature>
<evidence type="ECO:0000256" key="9">
    <source>
        <dbReference type="ARBA" id="ARBA00023315"/>
    </source>
</evidence>
<comment type="domain">
    <text evidence="10">The DHHC domain is required for palmitoyltransferase activity.</text>
</comment>
<dbReference type="InterPro" id="IPR001594">
    <property type="entry name" value="Palmitoyltrfase_DHHC"/>
</dbReference>
<evidence type="ECO:0000313" key="13">
    <source>
        <dbReference type="Proteomes" id="UP000051952"/>
    </source>
</evidence>
<protein>
    <recommendedName>
        <fullName evidence="10">Palmitoyltransferase</fullName>
        <ecNumber evidence="10">2.3.1.225</ecNumber>
    </recommendedName>
</protein>
<keyword evidence="3 10" id="KW-0808">Transferase</keyword>
<evidence type="ECO:0000256" key="6">
    <source>
        <dbReference type="ARBA" id="ARBA00023136"/>
    </source>
</evidence>
<comment type="subcellular location">
    <subcellularLocation>
        <location evidence="1">Endomembrane system</location>
        <topology evidence="1">Multi-pass membrane protein</topology>
    </subcellularLocation>
</comment>
<dbReference type="EC" id="2.3.1.225" evidence="10"/>
<keyword evidence="4 10" id="KW-0812">Transmembrane</keyword>
<evidence type="ECO:0000256" key="5">
    <source>
        <dbReference type="ARBA" id="ARBA00022989"/>
    </source>
</evidence>
<feature type="transmembrane region" description="Helical" evidence="10">
    <location>
        <begin position="197"/>
        <end position="223"/>
    </location>
</feature>
<comment type="similarity">
    <text evidence="2 10">Belongs to the DHHC palmitoyltransferase family.</text>
</comment>
<dbReference type="GO" id="GO:0006612">
    <property type="term" value="P:protein targeting to membrane"/>
    <property type="evidence" value="ECO:0007669"/>
    <property type="project" value="TreeGrafter"/>
</dbReference>
<dbReference type="GO" id="GO:0005794">
    <property type="term" value="C:Golgi apparatus"/>
    <property type="evidence" value="ECO:0007669"/>
    <property type="project" value="TreeGrafter"/>
</dbReference>
<keyword evidence="13" id="KW-1185">Reference proteome</keyword>
<dbReference type="InterPro" id="IPR039859">
    <property type="entry name" value="PFA4/ZDH16/20/ERF2-like"/>
</dbReference>
<feature type="transmembrane region" description="Helical" evidence="10">
    <location>
        <begin position="28"/>
        <end position="47"/>
    </location>
</feature>
<evidence type="ECO:0000256" key="2">
    <source>
        <dbReference type="ARBA" id="ARBA00008574"/>
    </source>
</evidence>
<comment type="catalytic activity">
    <reaction evidence="10">
        <text>L-cysteinyl-[protein] + hexadecanoyl-CoA = S-hexadecanoyl-L-cysteinyl-[protein] + CoA</text>
        <dbReference type="Rhea" id="RHEA:36683"/>
        <dbReference type="Rhea" id="RHEA-COMP:10131"/>
        <dbReference type="Rhea" id="RHEA-COMP:11032"/>
        <dbReference type="ChEBI" id="CHEBI:29950"/>
        <dbReference type="ChEBI" id="CHEBI:57287"/>
        <dbReference type="ChEBI" id="CHEBI:57379"/>
        <dbReference type="ChEBI" id="CHEBI:74151"/>
        <dbReference type="EC" id="2.3.1.225"/>
    </reaction>
</comment>
<dbReference type="GO" id="GO:0019706">
    <property type="term" value="F:protein-cysteine S-palmitoyltransferase activity"/>
    <property type="evidence" value="ECO:0007669"/>
    <property type="project" value="UniProtKB-EC"/>
</dbReference>
<name>A0A0S4IXZ6_BODSA</name>
<dbReference type="VEuPathDB" id="TriTrypDB:BSAL_80170"/>
<evidence type="ECO:0000256" key="3">
    <source>
        <dbReference type="ARBA" id="ARBA00022679"/>
    </source>
</evidence>
<keyword evidence="9 10" id="KW-0012">Acyltransferase</keyword>
<keyword evidence="7" id="KW-0564">Palmitate</keyword>
<proteinExistence type="inferred from homology"/>
<feature type="domain" description="Palmitoyltransferase DHHC" evidence="11">
    <location>
        <begin position="116"/>
        <end position="235"/>
    </location>
</feature>
<dbReference type="Proteomes" id="UP000051952">
    <property type="component" value="Unassembled WGS sequence"/>
</dbReference>
<evidence type="ECO:0000256" key="1">
    <source>
        <dbReference type="ARBA" id="ARBA00004127"/>
    </source>
</evidence>
<evidence type="ECO:0000256" key="7">
    <source>
        <dbReference type="ARBA" id="ARBA00023139"/>
    </source>
</evidence>
<keyword evidence="8" id="KW-0449">Lipoprotein</keyword>
<feature type="transmembrane region" description="Helical" evidence="10">
    <location>
        <begin position="53"/>
        <end position="74"/>
    </location>
</feature>
<keyword evidence="5 10" id="KW-1133">Transmembrane helix</keyword>
<evidence type="ECO:0000256" key="10">
    <source>
        <dbReference type="RuleBase" id="RU079119"/>
    </source>
</evidence>
<reference evidence="13" key="1">
    <citation type="submission" date="2015-09" db="EMBL/GenBank/DDBJ databases">
        <authorList>
            <consortium name="Pathogen Informatics"/>
        </authorList>
    </citation>
    <scope>NUCLEOTIDE SEQUENCE [LARGE SCALE GENOMIC DNA]</scope>
    <source>
        <strain evidence="13">Lake Konstanz</strain>
    </source>
</reference>
<evidence type="ECO:0000259" key="11">
    <source>
        <dbReference type="Pfam" id="PF01529"/>
    </source>
</evidence>
<dbReference type="PANTHER" id="PTHR22883">
    <property type="entry name" value="ZINC FINGER DHHC DOMAIN CONTAINING PROTEIN"/>
    <property type="match status" value="1"/>
</dbReference>
<dbReference type="PANTHER" id="PTHR22883:SF301">
    <property type="entry name" value="PALMITOYLTRANSFERASE ZDHHC12"/>
    <property type="match status" value="1"/>
</dbReference>
<dbReference type="EMBL" id="CYKH01000841">
    <property type="protein sequence ID" value="CUG49444.1"/>
    <property type="molecule type" value="Genomic_DNA"/>
</dbReference>
<evidence type="ECO:0000256" key="4">
    <source>
        <dbReference type="ARBA" id="ARBA00022692"/>
    </source>
</evidence>
<dbReference type="Pfam" id="PF01529">
    <property type="entry name" value="DHHC"/>
    <property type="match status" value="1"/>
</dbReference>
<evidence type="ECO:0000256" key="8">
    <source>
        <dbReference type="ARBA" id="ARBA00023288"/>
    </source>
</evidence>